<dbReference type="PANTHER" id="PTHR30055:SF234">
    <property type="entry name" value="HTH-TYPE TRANSCRIPTIONAL REGULATOR BETI"/>
    <property type="match status" value="1"/>
</dbReference>
<dbReference type="Pfam" id="PF00440">
    <property type="entry name" value="TetR_N"/>
    <property type="match status" value="1"/>
</dbReference>
<evidence type="ECO:0000256" key="2">
    <source>
        <dbReference type="ARBA" id="ARBA00023125"/>
    </source>
</evidence>
<comment type="caution">
    <text evidence="6">The sequence shown here is derived from an EMBL/GenBank/DDBJ whole genome shotgun (WGS) entry which is preliminary data.</text>
</comment>
<dbReference type="PROSITE" id="PS50977">
    <property type="entry name" value="HTH_TETR_2"/>
    <property type="match status" value="1"/>
</dbReference>
<evidence type="ECO:0000256" key="3">
    <source>
        <dbReference type="ARBA" id="ARBA00023163"/>
    </source>
</evidence>
<organism evidence="6 7">
    <name type="scientific">Herbihabitans rhizosphaerae</name>
    <dbReference type="NCBI Taxonomy" id="1872711"/>
    <lineage>
        <taxon>Bacteria</taxon>
        <taxon>Bacillati</taxon>
        <taxon>Actinomycetota</taxon>
        <taxon>Actinomycetes</taxon>
        <taxon>Pseudonocardiales</taxon>
        <taxon>Pseudonocardiaceae</taxon>
        <taxon>Herbihabitans</taxon>
    </lineage>
</organism>
<sequence>MVVDGPAETGARARTRRAILDAAVSALSRDPASSLGDIAAAAGVGRTTVHRYFAERSDLLQALSNDALDKIAVANERARLGEGGPVEALERFCKEMFELGDLLMLIFNDPQLMACPEWEEYTEADRDFLRLVERGHAEGVMDRELSPEWVQQTLWALLYAAWSHVRENGASKFDALVLCLRTVRKSIAT</sequence>
<dbReference type="SUPFAM" id="SSF46689">
    <property type="entry name" value="Homeodomain-like"/>
    <property type="match status" value="1"/>
</dbReference>
<gene>
    <name evidence="6" type="ORF">EV193_11298</name>
</gene>
<dbReference type="GO" id="GO:0000976">
    <property type="term" value="F:transcription cis-regulatory region binding"/>
    <property type="evidence" value="ECO:0007669"/>
    <property type="project" value="TreeGrafter"/>
</dbReference>
<dbReference type="EMBL" id="SGWQ01000012">
    <property type="protein sequence ID" value="RZS32464.1"/>
    <property type="molecule type" value="Genomic_DNA"/>
</dbReference>
<evidence type="ECO:0000259" key="5">
    <source>
        <dbReference type="PROSITE" id="PS50977"/>
    </source>
</evidence>
<evidence type="ECO:0000256" key="4">
    <source>
        <dbReference type="PROSITE-ProRule" id="PRU00335"/>
    </source>
</evidence>
<dbReference type="Gene3D" id="1.10.357.10">
    <property type="entry name" value="Tetracycline Repressor, domain 2"/>
    <property type="match status" value="1"/>
</dbReference>
<evidence type="ECO:0000313" key="7">
    <source>
        <dbReference type="Proteomes" id="UP000294257"/>
    </source>
</evidence>
<evidence type="ECO:0000313" key="6">
    <source>
        <dbReference type="EMBL" id="RZS32464.1"/>
    </source>
</evidence>
<dbReference type="InterPro" id="IPR009057">
    <property type="entry name" value="Homeodomain-like_sf"/>
</dbReference>
<dbReference type="RefSeq" id="WP_130347907.1">
    <property type="nucleotide sequence ID" value="NZ_SGWQ01000012.1"/>
</dbReference>
<proteinExistence type="predicted"/>
<accession>A0A4Q7KDZ7</accession>
<dbReference type="Proteomes" id="UP000294257">
    <property type="component" value="Unassembled WGS sequence"/>
</dbReference>
<keyword evidence="1" id="KW-0805">Transcription regulation</keyword>
<dbReference type="OrthoDB" id="8654052at2"/>
<name>A0A4Q7KDZ7_9PSEU</name>
<evidence type="ECO:0000256" key="1">
    <source>
        <dbReference type="ARBA" id="ARBA00023015"/>
    </source>
</evidence>
<keyword evidence="3" id="KW-0804">Transcription</keyword>
<reference evidence="6 7" key="1">
    <citation type="submission" date="2019-02" db="EMBL/GenBank/DDBJ databases">
        <title>Genomic Encyclopedia of Type Strains, Phase IV (KMG-IV): sequencing the most valuable type-strain genomes for metagenomic binning, comparative biology and taxonomic classification.</title>
        <authorList>
            <person name="Goeker M."/>
        </authorList>
    </citation>
    <scope>NUCLEOTIDE SEQUENCE [LARGE SCALE GENOMIC DNA]</scope>
    <source>
        <strain evidence="6 7">DSM 101727</strain>
    </source>
</reference>
<feature type="DNA-binding region" description="H-T-H motif" evidence="4">
    <location>
        <begin position="34"/>
        <end position="53"/>
    </location>
</feature>
<feature type="domain" description="HTH tetR-type" evidence="5">
    <location>
        <begin position="13"/>
        <end position="71"/>
    </location>
</feature>
<keyword evidence="7" id="KW-1185">Reference proteome</keyword>
<keyword evidence="2 4" id="KW-0238">DNA-binding</keyword>
<dbReference type="PANTHER" id="PTHR30055">
    <property type="entry name" value="HTH-TYPE TRANSCRIPTIONAL REGULATOR RUTR"/>
    <property type="match status" value="1"/>
</dbReference>
<dbReference type="AlphaFoldDB" id="A0A4Q7KDZ7"/>
<dbReference type="InterPro" id="IPR001647">
    <property type="entry name" value="HTH_TetR"/>
</dbReference>
<dbReference type="SUPFAM" id="SSF48498">
    <property type="entry name" value="Tetracyclin repressor-like, C-terminal domain"/>
    <property type="match status" value="1"/>
</dbReference>
<dbReference type="GO" id="GO:0003700">
    <property type="term" value="F:DNA-binding transcription factor activity"/>
    <property type="evidence" value="ECO:0007669"/>
    <property type="project" value="TreeGrafter"/>
</dbReference>
<dbReference type="InterPro" id="IPR050109">
    <property type="entry name" value="HTH-type_TetR-like_transc_reg"/>
</dbReference>
<dbReference type="InterPro" id="IPR036271">
    <property type="entry name" value="Tet_transcr_reg_TetR-rel_C_sf"/>
</dbReference>
<protein>
    <submittedName>
        <fullName evidence="6">TetR family transcriptional regulator</fullName>
    </submittedName>
</protein>